<comment type="caution">
    <text evidence="14">The sequence shown here is derived from an EMBL/GenBank/DDBJ whole genome shotgun (WGS) entry which is preliminary data.</text>
</comment>
<dbReference type="SUPFAM" id="SSF47336">
    <property type="entry name" value="ACP-like"/>
    <property type="match status" value="1"/>
</dbReference>
<dbReference type="InterPro" id="IPR013149">
    <property type="entry name" value="ADH-like_C"/>
</dbReference>
<evidence type="ECO:0000256" key="4">
    <source>
        <dbReference type="ARBA" id="ARBA00022679"/>
    </source>
</evidence>
<dbReference type="Pfam" id="PF00107">
    <property type="entry name" value="ADH_zinc_N"/>
    <property type="match status" value="1"/>
</dbReference>
<gene>
    <name evidence="14" type="ORF">RNC47_10230</name>
</gene>
<feature type="active site" description="Proton donor; for dehydratase activity" evidence="9">
    <location>
        <position position="1076"/>
    </location>
</feature>
<dbReference type="InterPro" id="IPR014043">
    <property type="entry name" value="Acyl_transferase_dom"/>
</dbReference>
<feature type="domain" description="Ketosynthase family 3 (KS3)" evidence="12">
    <location>
        <begin position="5"/>
        <end position="428"/>
    </location>
</feature>
<feature type="domain" description="PKS/mFAS DH" evidence="13">
    <location>
        <begin position="886"/>
        <end position="1159"/>
    </location>
</feature>
<dbReference type="SMART" id="SM00822">
    <property type="entry name" value="PKS_KR"/>
    <property type="match status" value="1"/>
</dbReference>
<dbReference type="InterPro" id="IPR057326">
    <property type="entry name" value="KR_dom"/>
</dbReference>
<dbReference type="Pfam" id="PF14765">
    <property type="entry name" value="PS-DH"/>
    <property type="match status" value="1"/>
</dbReference>
<feature type="region of interest" description="Disordered" evidence="10">
    <location>
        <begin position="1607"/>
        <end position="1635"/>
    </location>
</feature>
<dbReference type="InterPro" id="IPR049900">
    <property type="entry name" value="PKS_mFAS_DH"/>
</dbReference>
<comment type="pathway">
    <text evidence="1">Antibiotic biosynthesis.</text>
</comment>
<dbReference type="InterPro" id="IPR020807">
    <property type="entry name" value="PKS_DH"/>
</dbReference>
<dbReference type="SUPFAM" id="SSF51735">
    <property type="entry name" value="NAD(P)-binding Rossmann-fold domains"/>
    <property type="match status" value="3"/>
</dbReference>
<dbReference type="PANTHER" id="PTHR43775">
    <property type="entry name" value="FATTY ACID SYNTHASE"/>
    <property type="match status" value="1"/>
</dbReference>
<dbReference type="PROSITE" id="PS50075">
    <property type="entry name" value="CARRIER"/>
    <property type="match status" value="1"/>
</dbReference>
<keyword evidence="4" id="KW-0808">Transferase</keyword>
<evidence type="ECO:0000259" key="13">
    <source>
        <dbReference type="PROSITE" id="PS52019"/>
    </source>
</evidence>
<dbReference type="Pfam" id="PF08659">
    <property type="entry name" value="KR"/>
    <property type="match status" value="1"/>
</dbReference>
<dbReference type="InterPro" id="IPR032821">
    <property type="entry name" value="PKS_assoc"/>
</dbReference>
<evidence type="ECO:0000256" key="9">
    <source>
        <dbReference type="PROSITE-ProRule" id="PRU01363"/>
    </source>
</evidence>
<dbReference type="InterPro" id="IPR036291">
    <property type="entry name" value="NAD(P)-bd_dom_sf"/>
</dbReference>
<evidence type="ECO:0000259" key="11">
    <source>
        <dbReference type="PROSITE" id="PS50075"/>
    </source>
</evidence>
<dbReference type="InterPro" id="IPR049552">
    <property type="entry name" value="PKS_DH_N"/>
</dbReference>
<dbReference type="CDD" id="cd05195">
    <property type="entry name" value="enoyl_red"/>
    <property type="match status" value="1"/>
</dbReference>
<dbReference type="InterPro" id="IPR020841">
    <property type="entry name" value="PKS_Beta-ketoAc_synthase_dom"/>
</dbReference>
<dbReference type="InterPro" id="IPR016035">
    <property type="entry name" value="Acyl_Trfase/lysoPLipase"/>
</dbReference>
<evidence type="ECO:0000256" key="7">
    <source>
        <dbReference type="ARBA" id="ARBA00023268"/>
    </source>
</evidence>
<dbReference type="SMART" id="SM00823">
    <property type="entry name" value="PKS_PP"/>
    <property type="match status" value="1"/>
</dbReference>
<dbReference type="SMART" id="SM00829">
    <property type="entry name" value="PKS_ER"/>
    <property type="match status" value="1"/>
</dbReference>
<dbReference type="InterPro" id="IPR016039">
    <property type="entry name" value="Thiolase-like"/>
</dbReference>
<dbReference type="Pfam" id="PF21089">
    <property type="entry name" value="PKS_DH_N"/>
    <property type="match status" value="1"/>
</dbReference>
<dbReference type="Gene3D" id="3.90.180.10">
    <property type="entry name" value="Medium-chain alcohol dehydrogenases, catalytic domain"/>
    <property type="match status" value="1"/>
</dbReference>
<dbReference type="InterPro" id="IPR001227">
    <property type="entry name" value="Ac_transferase_dom_sf"/>
</dbReference>
<dbReference type="Gene3D" id="3.10.129.110">
    <property type="entry name" value="Polyketide synthase dehydratase"/>
    <property type="match status" value="1"/>
</dbReference>
<feature type="region of interest" description="N-terminal hotdog fold" evidence="9">
    <location>
        <begin position="886"/>
        <end position="1005"/>
    </location>
</feature>
<keyword evidence="7" id="KW-0511">Multifunctional enzyme</keyword>
<dbReference type="Gene3D" id="3.40.47.10">
    <property type="match status" value="1"/>
</dbReference>
<dbReference type="InterPro" id="IPR014031">
    <property type="entry name" value="Ketoacyl_synth_C"/>
</dbReference>
<dbReference type="InterPro" id="IPR016036">
    <property type="entry name" value="Malonyl_transacylase_ACP-bd"/>
</dbReference>
<dbReference type="SUPFAM" id="SSF53901">
    <property type="entry name" value="Thiolase-like"/>
    <property type="match status" value="1"/>
</dbReference>
<evidence type="ECO:0000256" key="3">
    <source>
        <dbReference type="ARBA" id="ARBA00022553"/>
    </source>
</evidence>
<dbReference type="InterPro" id="IPR009081">
    <property type="entry name" value="PP-bd_ACP"/>
</dbReference>
<sequence>MDQESEAVAVVGAGCRLPGGVVDLAGLWTTLLDGRHVVGEIPENRFDRARFVDPGARRPGRGYSGVGGFLDDITSFDAGYFGISPREAAGIDPQQRLLLETAVEALDDAGIPAESLAGSDTCVFVGASDTTHLQFQLAIGEHVSPFTMTGGALAITANRLSYFLDLRGPSMAIDTACSSALVAIDRACQALAAGTSRTALAGGVNVLLSPAGFTGFSHAEMLSRRGRCAAFSAEADGFVRAEGAGVVVLKRLADALADGDRVHAVIAATGANCDGRTRGLAMPSSRAQEALLRAVYERAGVGPDDLVYFEAHGTGTLVGDPAEAAAVGRALGRHRERGPLPIGSVKSNLGHLEPAAGVAGLFKALLVLRHRLAPATLHATPLNPAIDFAGLGLAPTVEPVELPGTTRAAVGVNSFGFGGANAHVVLTPPPPAPRAPHPGHGRLPVVVSARSANALRELAARVSARLRSAPAEEFHDLAHTSTLRRAAHPHRAAVLADDPRAAAEELDRLFADEPARGARVHRADRAAVCFVYSGNGSQWPGMAADLLAAEPVFRAAVDEADAALAPHLGWSVAKELAEPDPARWRRTEVAQPALFAVQSGLTAVLRAAGVRPAVVLGHSVGEVAAAHAAGALSLEQAALVIAERGRVQGATAGGGRMAAVGLGESAARAALARHGGALELAGVNGERDVTVAGDADALAALGAELAEAGVFFRELDLDYAFHSRAMDPIAAPLRAALAGLAPTAARVPFVSTVTGSPLPGGELTGGYWWRNVREPVRFAEAVAHVLAERADILVEIGPHPVLGPYLRRTDACHVPTLRRAGDGPRELAAAVAALLAAGGEVDWSVHFPRAGRVVDLPAYPWQRERHWHGSPRDHVVRTSGSGLLDHPLLGERLPAPHPVWEGQVEPQLVPWLGDHVVGGAVLMPAAGYVEMALAAGRLAFGAAAEVRHLRIVRPLPLGWPEPAGARLQTAVTPDDGTLSISASEGRGAERQPVARAQVRALLGDPPPPIDPAAARERCRRPVAAAAHYAACDRLGLGYGPAFRPLRELWSGDGEVLAGYRFEGSVAGYQAHPVVVDAALQAGLPLLDDRGPADAAFLPTGFDAVRVWRSPAASGLLLVRERSRTAQEVCWDVTVADEDGRVSFEVAGCRLRRLPGLDRAPLTVRRTVLRAAPLPGAADPAPPLPSPAELVAAAGQRIDALRGALESGGHAGFRAAALDVTARCWAAALAGLLPEPGAPFTMPELVAGGLLPQHRRLARVLLPLLARHGLATELPDGRWRLAAGPPPDTAGPLRRLLLDHPASAAEAGLLTRQLQHLPALLRGAADPAELLAAERARVEQFHDVGPMSRFTHGVLRSVVTEVVRHWPADRPLRVLELGAGSGGLAAALLPVLPPERTRYTLTDASASALSRARHRLAAHDFVDHLTFDPGAEQTPGGLPAGGFDLVVAAHALRRATDLAATLRRIGRLLADGGRLLAVESDELVPLAALFGTLDAFWQRGDQALRPESPLLAGEAWPPLLERCGFDGVVRVTANAGPGGGCSVLVASGGRRATAERTGTEPAAPPRVRAGAGWLVAAETTEEEPLARELAALLDGAVVPYGGWPEPPSLALAEPSTAPPATDGPATTGGPAAGQSSVVGGPAVVLLLGEADARDDADGTAALTTRRASALRALTDRPLGDTGGAATVCLVTRPSGLFPAPERPAQPADAAIWGVARTLANERPDLTVRRISLDRRGDPAADARRLAAELLSPDAQAEDEVVLTRGGRFVPRETERPAGEPAVPADPGRCFTLTVHDPGPGYRLAWRERARPRPGPGEILIAVRAAALNYRDTLQANGLLPAEAVESTPTAAGLGMECAGVITEVGPGVTGWAPGDRVFGLAAASLASHAVASAHAVGAIPAGMSDAAAATLPVVLGTVHHSLARQARLAPGETVLVHGGAGGIGLAVLQHAEACGARVIATAGTEAKRDLLRALGVEHVLDSRTLEFAPRVHELTGGRGVDVVVNSLSGEALARSLELLRPGGRFVELGKQDFLRNTPLALRPFLHNLAFFGVDLAALTQDPAFTGPLLAAVADGLRSGAYRPLPHTVYPAARVAEAFRLLQHSRHVGKVVVSFDPLDGPVPVAAAPAALTLDPDGSYLVTGGLGGFGAAVAEFLADRGARHLALVSRRGAAAPEAAAVLGRLAARGVVATPFAADVTDEAAMARVIAAVDGGGHRLRGVVHGAMLLRDAPLAELSDDDVRAVLAPKAAGAAVLHRLTADREVDLFLLCSSVTAAVGNLGQAPYVGGNAYLEALARARRAAGHAGTAIAWGPIAEAGFVARHELGATMAGLGFTPLPPAEALTAVEPLLAAGAAGPPVAGVGRHDWARTRRLLPLLATPRFTHLVPPGAAEAEDGRAELLRSLAAMPRDDAERAITDELAGLLATVLHADRAELSPDRRLEELGMDSLMSAEFLIRARERFDIRVSPTELIGAGRDLRHLARLVHQRLGTHPAEA</sequence>
<evidence type="ECO:0000256" key="5">
    <source>
        <dbReference type="ARBA" id="ARBA00022857"/>
    </source>
</evidence>
<dbReference type="Pfam" id="PF00109">
    <property type="entry name" value="ketoacyl-synt"/>
    <property type="match status" value="1"/>
</dbReference>
<dbReference type="SUPFAM" id="SSF53335">
    <property type="entry name" value="S-adenosyl-L-methionine-dependent methyltransferases"/>
    <property type="match status" value="1"/>
</dbReference>
<dbReference type="InterPro" id="IPR036736">
    <property type="entry name" value="ACP-like_sf"/>
</dbReference>
<reference evidence="15" key="1">
    <citation type="submission" date="2023-07" db="EMBL/GenBank/DDBJ databases">
        <title>30 novel species of actinomycetes from the DSMZ collection.</title>
        <authorList>
            <person name="Nouioui I."/>
        </authorList>
    </citation>
    <scope>NUCLEOTIDE SEQUENCE [LARGE SCALE GENOMIC DNA]</scope>
    <source>
        <strain evidence="15">DSM 44918</strain>
    </source>
</reference>
<dbReference type="RefSeq" id="WP_311597561.1">
    <property type="nucleotide sequence ID" value="NZ_JAVREM010000008.1"/>
</dbReference>
<dbReference type="InterPro" id="IPR013217">
    <property type="entry name" value="Methyltransf_12"/>
</dbReference>
<dbReference type="PROSITE" id="PS52004">
    <property type="entry name" value="KS3_2"/>
    <property type="match status" value="1"/>
</dbReference>
<accession>A0ABU2LMB6</accession>
<dbReference type="SUPFAM" id="SSF50129">
    <property type="entry name" value="GroES-like"/>
    <property type="match status" value="1"/>
</dbReference>
<dbReference type="InterPro" id="IPR042104">
    <property type="entry name" value="PKS_dehydratase_sf"/>
</dbReference>
<dbReference type="SUPFAM" id="SSF52151">
    <property type="entry name" value="FabD/lysophospholipase-like"/>
    <property type="match status" value="1"/>
</dbReference>
<keyword evidence="8" id="KW-0012">Acyltransferase</keyword>
<feature type="active site" description="Proton acceptor; for dehydratase activity" evidence="9">
    <location>
        <position position="915"/>
    </location>
</feature>
<keyword evidence="5" id="KW-0521">NADP</keyword>
<dbReference type="Pfam" id="PF08242">
    <property type="entry name" value="Methyltransf_12"/>
    <property type="match status" value="1"/>
</dbReference>
<evidence type="ECO:0000259" key="12">
    <source>
        <dbReference type="PROSITE" id="PS52004"/>
    </source>
</evidence>
<dbReference type="Gene3D" id="3.40.50.150">
    <property type="entry name" value="Vaccinia Virus protein VP39"/>
    <property type="match status" value="1"/>
</dbReference>
<feature type="region of interest" description="C-terminal hotdog fold" evidence="9">
    <location>
        <begin position="1019"/>
        <end position="1159"/>
    </location>
</feature>
<dbReference type="Pfam" id="PF02801">
    <property type="entry name" value="Ketoacyl-synt_C"/>
    <property type="match status" value="1"/>
</dbReference>
<name>A0ABU2LMB6_9ACTN</name>
<evidence type="ECO:0000256" key="10">
    <source>
        <dbReference type="SAM" id="MobiDB-lite"/>
    </source>
</evidence>
<protein>
    <submittedName>
        <fullName evidence="14">SDR family NAD(P)-dependent oxidoreductase</fullName>
    </submittedName>
</protein>
<dbReference type="PROSITE" id="PS00606">
    <property type="entry name" value="KS3_1"/>
    <property type="match status" value="1"/>
</dbReference>
<keyword evidence="3" id="KW-0597">Phosphoprotein</keyword>
<dbReference type="InterPro" id="IPR013968">
    <property type="entry name" value="PKS_KR"/>
</dbReference>
<keyword evidence="2" id="KW-0596">Phosphopantetheine</keyword>
<dbReference type="Pfam" id="PF00550">
    <property type="entry name" value="PP-binding"/>
    <property type="match status" value="1"/>
</dbReference>
<dbReference type="Pfam" id="PF08240">
    <property type="entry name" value="ADH_N"/>
    <property type="match status" value="1"/>
</dbReference>
<dbReference type="InterPro" id="IPR011032">
    <property type="entry name" value="GroES-like_sf"/>
</dbReference>
<evidence type="ECO:0000256" key="2">
    <source>
        <dbReference type="ARBA" id="ARBA00022450"/>
    </source>
</evidence>
<dbReference type="Gene3D" id="3.40.50.720">
    <property type="entry name" value="NAD(P)-binding Rossmann-like Domain"/>
    <property type="match status" value="3"/>
</dbReference>
<evidence type="ECO:0000256" key="1">
    <source>
        <dbReference type="ARBA" id="ARBA00004792"/>
    </source>
</evidence>
<dbReference type="InterPro" id="IPR020843">
    <property type="entry name" value="ER"/>
</dbReference>
<dbReference type="SMART" id="SM00826">
    <property type="entry name" value="PKS_DH"/>
    <property type="match status" value="1"/>
</dbReference>
<dbReference type="InterPro" id="IPR018201">
    <property type="entry name" value="Ketoacyl_synth_AS"/>
</dbReference>
<dbReference type="EMBL" id="JAVREM010000008">
    <property type="protein sequence ID" value="MDT0318713.1"/>
    <property type="molecule type" value="Genomic_DNA"/>
</dbReference>
<dbReference type="SMART" id="SM00827">
    <property type="entry name" value="PKS_AT"/>
    <property type="match status" value="1"/>
</dbReference>
<dbReference type="InterPro" id="IPR049551">
    <property type="entry name" value="PKS_DH_C"/>
</dbReference>
<dbReference type="SUPFAM" id="SSF55048">
    <property type="entry name" value="Probable ACP-binding domain of malonyl-CoA ACP transacylase"/>
    <property type="match status" value="1"/>
</dbReference>
<evidence type="ECO:0000256" key="6">
    <source>
        <dbReference type="ARBA" id="ARBA00023194"/>
    </source>
</evidence>
<dbReference type="InterPro" id="IPR013154">
    <property type="entry name" value="ADH-like_N"/>
</dbReference>
<dbReference type="Gene3D" id="3.40.366.10">
    <property type="entry name" value="Malonyl-Coenzyme A Acyl Carrier Protein, domain 2"/>
    <property type="match status" value="1"/>
</dbReference>
<dbReference type="Proteomes" id="UP001183420">
    <property type="component" value="Unassembled WGS sequence"/>
</dbReference>
<organism evidence="14 15">
    <name type="scientific">Streptomyces millisiae</name>
    <dbReference type="NCBI Taxonomy" id="3075542"/>
    <lineage>
        <taxon>Bacteria</taxon>
        <taxon>Bacillati</taxon>
        <taxon>Actinomycetota</taxon>
        <taxon>Actinomycetes</taxon>
        <taxon>Kitasatosporales</taxon>
        <taxon>Streptomycetaceae</taxon>
        <taxon>Streptomyces</taxon>
    </lineage>
</organism>
<dbReference type="Gene3D" id="1.10.1200.10">
    <property type="entry name" value="ACP-like"/>
    <property type="match status" value="1"/>
</dbReference>
<dbReference type="InterPro" id="IPR029063">
    <property type="entry name" value="SAM-dependent_MTases_sf"/>
</dbReference>
<feature type="compositionally biased region" description="Low complexity" evidence="10">
    <location>
        <begin position="1617"/>
        <end position="1635"/>
    </location>
</feature>
<dbReference type="Pfam" id="PF16197">
    <property type="entry name" value="KAsynt_C_assoc"/>
    <property type="match status" value="1"/>
</dbReference>
<evidence type="ECO:0000313" key="14">
    <source>
        <dbReference type="EMBL" id="MDT0318713.1"/>
    </source>
</evidence>
<dbReference type="InterPro" id="IPR020806">
    <property type="entry name" value="PKS_PP-bd"/>
</dbReference>
<evidence type="ECO:0000256" key="8">
    <source>
        <dbReference type="ARBA" id="ARBA00023315"/>
    </source>
</evidence>
<keyword evidence="6" id="KW-0045">Antibiotic biosynthesis</keyword>
<proteinExistence type="predicted"/>
<dbReference type="InterPro" id="IPR014030">
    <property type="entry name" value="Ketoacyl_synth_N"/>
</dbReference>
<dbReference type="PROSITE" id="PS52019">
    <property type="entry name" value="PKS_MFAS_DH"/>
    <property type="match status" value="1"/>
</dbReference>
<dbReference type="Pfam" id="PF00698">
    <property type="entry name" value="Acyl_transf_1"/>
    <property type="match status" value="1"/>
</dbReference>
<dbReference type="PANTHER" id="PTHR43775:SF37">
    <property type="entry name" value="SI:DKEY-61P9.11"/>
    <property type="match status" value="1"/>
</dbReference>
<dbReference type="InterPro" id="IPR050091">
    <property type="entry name" value="PKS_NRPS_Biosynth_Enz"/>
</dbReference>
<feature type="domain" description="Carrier" evidence="11">
    <location>
        <begin position="2405"/>
        <end position="2487"/>
    </location>
</feature>
<keyword evidence="15" id="KW-1185">Reference proteome</keyword>
<evidence type="ECO:0000313" key="15">
    <source>
        <dbReference type="Proteomes" id="UP001183420"/>
    </source>
</evidence>
<dbReference type="Gene3D" id="3.30.70.3290">
    <property type="match status" value="1"/>
</dbReference>
<dbReference type="CDD" id="cd00833">
    <property type="entry name" value="PKS"/>
    <property type="match status" value="1"/>
</dbReference>
<dbReference type="SMART" id="SM00825">
    <property type="entry name" value="PKS_KS"/>
    <property type="match status" value="1"/>
</dbReference>